<evidence type="ECO:0000313" key="3">
    <source>
        <dbReference type="EMBL" id="MBB6052590.1"/>
    </source>
</evidence>
<dbReference type="SMART" id="SM00267">
    <property type="entry name" value="GGDEF"/>
    <property type="match status" value="1"/>
</dbReference>
<keyword evidence="4" id="KW-1185">Reference proteome</keyword>
<sequence length="737" mass="82726">MQNRSPLLETTRDDDERQDRLQARLLMTLRAFAFKANAAGLTFPCEATAQALLPLSSTNSYAERLEESIHRQDRAYRSATWTQAIEKQQPLVSNTFRVCDQWGKWHWLHEEAHVLYQPDGWDAVGTFVDVTRQERNAALHVGQTRILKMIAEHRPLATILDSLNLLIEELVPESLTCILGYAPLTNSVYDLSAPNLPQGYRTAINGLIVSPDAGSCGAALSRKKPVVVKDIATDPLWKDFVTLAVDGYGLRSCWSHPILTNEGNPVGTFAIYHRHPHTPTGWERELLATAAYLAGVAIERSESENTIRYQASHDSLTGLPNRHRFTTDVTAQLDAARQQQTTLTLLFLDLDRFKQVNDSLGHSFGDHLLQTIASRMQDVVGERVYRMGGDEFTILLENSDARQTDELVKRLRRELSRLVQLDNYEYLPSVTIGISDYPGHAENAHSLLKYADIALHRAKEDHYGGTRRFDPILAQNLAQKVQLESDLRQAVEQQAFTLHYQVKVDARTHQPIGVEALIRWQHPERGMVSPGEFIPLAEETGLILPLGDWVMQTACQQARAWEIAGLPLRVSINVSARQLLQPDLQKRVQSALQQSGVRPDLIGFELTETAILKHGKSAERTLNALKDLGIWLELDDFGTGFSSLVSLRNYRIDVLKIDRLFVHNLKRTSNDAAIVRGVIEMGHALNMTVVAEGVETRAQAELLTELGCDGLQGFYFARPVPVEQLCLDHAPRLRRAA</sequence>
<dbReference type="SUPFAM" id="SSF55781">
    <property type="entry name" value="GAF domain-like"/>
    <property type="match status" value="1"/>
</dbReference>
<dbReference type="NCBIfam" id="TIGR00254">
    <property type="entry name" value="GGDEF"/>
    <property type="match status" value="1"/>
</dbReference>
<dbReference type="CDD" id="cd01949">
    <property type="entry name" value="GGDEF"/>
    <property type="match status" value="1"/>
</dbReference>
<dbReference type="SMART" id="SM00052">
    <property type="entry name" value="EAL"/>
    <property type="match status" value="1"/>
</dbReference>
<proteinExistence type="predicted"/>
<gene>
    <name evidence="3" type="ORF">HNQ39_004411</name>
</gene>
<dbReference type="Pfam" id="PF13185">
    <property type="entry name" value="GAF_2"/>
    <property type="match status" value="1"/>
</dbReference>
<dbReference type="InterPro" id="IPR001633">
    <property type="entry name" value="EAL_dom"/>
</dbReference>
<dbReference type="SUPFAM" id="SSF141868">
    <property type="entry name" value="EAL domain-like"/>
    <property type="match status" value="1"/>
</dbReference>
<dbReference type="FunFam" id="3.20.20.450:FF:000001">
    <property type="entry name" value="Cyclic di-GMP phosphodiesterase yahA"/>
    <property type="match status" value="1"/>
</dbReference>
<dbReference type="PROSITE" id="PS50887">
    <property type="entry name" value="GGDEF"/>
    <property type="match status" value="1"/>
</dbReference>
<accession>A0A7W9W8X3</accession>
<dbReference type="Pfam" id="PF00990">
    <property type="entry name" value="GGDEF"/>
    <property type="match status" value="1"/>
</dbReference>
<dbReference type="SUPFAM" id="SSF55073">
    <property type="entry name" value="Nucleotide cyclase"/>
    <property type="match status" value="1"/>
</dbReference>
<dbReference type="Pfam" id="PF08447">
    <property type="entry name" value="PAS_3"/>
    <property type="match status" value="1"/>
</dbReference>
<dbReference type="CDD" id="cd01948">
    <property type="entry name" value="EAL"/>
    <property type="match status" value="1"/>
</dbReference>
<dbReference type="EMBL" id="JACHGW010000004">
    <property type="protein sequence ID" value="MBB6052590.1"/>
    <property type="molecule type" value="Genomic_DNA"/>
</dbReference>
<evidence type="ECO:0000259" key="1">
    <source>
        <dbReference type="PROSITE" id="PS50883"/>
    </source>
</evidence>
<dbReference type="PIRSF" id="PIRSF005925">
    <property type="entry name" value="Dos"/>
    <property type="match status" value="1"/>
</dbReference>
<evidence type="ECO:0000259" key="2">
    <source>
        <dbReference type="PROSITE" id="PS50887"/>
    </source>
</evidence>
<dbReference type="Proteomes" id="UP000520814">
    <property type="component" value="Unassembled WGS sequence"/>
</dbReference>
<evidence type="ECO:0000313" key="4">
    <source>
        <dbReference type="Proteomes" id="UP000520814"/>
    </source>
</evidence>
<protein>
    <submittedName>
        <fullName evidence="3">Diguanylate cyclase (GGDEF)-like protein</fullName>
    </submittedName>
</protein>
<dbReference type="InterPro" id="IPR000160">
    <property type="entry name" value="GGDEF_dom"/>
</dbReference>
<dbReference type="PANTHER" id="PTHR44757">
    <property type="entry name" value="DIGUANYLATE CYCLASE DGCP"/>
    <property type="match status" value="1"/>
</dbReference>
<dbReference type="PANTHER" id="PTHR44757:SF2">
    <property type="entry name" value="BIOFILM ARCHITECTURE MAINTENANCE PROTEIN MBAA"/>
    <property type="match status" value="1"/>
</dbReference>
<dbReference type="Pfam" id="PF00563">
    <property type="entry name" value="EAL"/>
    <property type="match status" value="1"/>
</dbReference>
<dbReference type="InterPro" id="IPR035965">
    <property type="entry name" value="PAS-like_dom_sf"/>
</dbReference>
<reference evidence="3 4" key="1">
    <citation type="submission" date="2020-08" db="EMBL/GenBank/DDBJ databases">
        <title>Genomic Encyclopedia of Type Strains, Phase IV (KMG-IV): sequencing the most valuable type-strain genomes for metagenomic binning, comparative biology and taxonomic classification.</title>
        <authorList>
            <person name="Goeker M."/>
        </authorList>
    </citation>
    <scope>NUCLEOTIDE SEQUENCE [LARGE SCALE GENOMIC DNA]</scope>
    <source>
        <strain evidence="3 4">DSM 23562</strain>
    </source>
</reference>
<dbReference type="InterPro" id="IPR003018">
    <property type="entry name" value="GAF"/>
</dbReference>
<dbReference type="InterPro" id="IPR035919">
    <property type="entry name" value="EAL_sf"/>
</dbReference>
<dbReference type="PROSITE" id="PS50883">
    <property type="entry name" value="EAL"/>
    <property type="match status" value="1"/>
</dbReference>
<dbReference type="SMART" id="SM00065">
    <property type="entry name" value="GAF"/>
    <property type="match status" value="1"/>
</dbReference>
<comment type="caution">
    <text evidence="3">The sequence shown here is derived from an EMBL/GenBank/DDBJ whole genome shotgun (WGS) entry which is preliminary data.</text>
</comment>
<dbReference type="InterPro" id="IPR052155">
    <property type="entry name" value="Biofilm_reg_signaling"/>
</dbReference>
<name>A0A7W9W8X3_ARMRO</name>
<dbReference type="AlphaFoldDB" id="A0A7W9W8X3"/>
<dbReference type="InterPro" id="IPR043128">
    <property type="entry name" value="Rev_trsase/Diguanyl_cyclase"/>
</dbReference>
<dbReference type="InterPro" id="IPR029787">
    <property type="entry name" value="Nucleotide_cyclase"/>
</dbReference>
<dbReference type="SUPFAM" id="SSF55785">
    <property type="entry name" value="PYP-like sensor domain (PAS domain)"/>
    <property type="match status" value="1"/>
</dbReference>
<dbReference type="Gene3D" id="3.30.450.20">
    <property type="entry name" value="PAS domain"/>
    <property type="match status" value="1"/>
</dbReference>
<dbReference type="Gene3D" id="3.30.450.40">
    <property type="match status" value="1"/>
</dbReference>
<organism evidence="3 4">
    <name type="scientific">Armatimonas rosea</name>
    <dbReference type="NCBI Taxonomy" id="685828"/>
    <lineage>
        <taxon>Bacteria</taxon>
        <taxon>Bacillati</taxon>
        <taxon>Armatimonadota</taxon>
        <taxon>Armatimonadia</taxon>
        <taxon>Armatimonadales</taxon>
        <taxon>Armatimonadaceae</taxon>
        <taxon>Armatimonas</taxon>
    </lineage>
</organism>
<dbReference type="Gene3D" id="3.20.20.450">
    <property type="entry name" value="EAL domain"/>
    <property type="match status" value="1"/>
</dbReference>
<feature type="domain" description="EAL" evidence="1">
    <location>
        <begin position="480"/>
        <end position="733"/>
    </location>
</feature>
<dbReference type="Gene3D" id="3.30.70.270">
    <property type="match status" value="1"/>
</dbReference>
<dbReference type="InterPro" id="IPR013655">
    <property type="entry name" value="PAS_fold_3"/>
</dbReference>
<dbReference type="InterPro" id="IPR029016">
    <property type="entry name" value="GAF-like_dom_sf"/>
</dbReference>
<dbReference type="InterPro" id="IPR012226">
    <property type="entry name" value="Diguanyl_cyclase/Pdiesterase"/>
</dbReference>
<feature type="domain" description="GGDEF" evidence="2">
    <location>
        <begin position="341"/>
        <end position="471"/>
    </location>
</feature>
<dbReference type="RefSeq" id="WP_184201902.1">
    <property type="nucleotide sequence ID" value="NZ_JACHGW010000004.1"/>
</dbReference>